<reference evidence="2" key="1">
    <citation type="submission" date="2021-07" db="EMBL/GenBank/DDBJ databases">
        <authorList>
            <person name="Catto M.A."/>
            <person name="Jacobson A."/>
            <person name="Kennedy G."/>
            <person name="Labadie P."/>
            <person name="Hunt B.G."/>
            <person name="Srinivasan R."/>
        </authorList>
    </citation>
    <scope>NUCLEOTIDE SEQUENCE</scope>
    <source>
        <strain evidence="2">PL_HMW_Pooled</strain>
        <tissue evidence="2">Head</tissue>
    </source>
</reference>
<evidence type="ECO:0000313" key="2">
    <source>
        <dbReference type="EMBL" id="KAK3919606.1"/>
    </source>
</evidence>
<reference evidence="2" key="2">
    <citation type="journal article" date="2023" name="BMC Genomics">
        <title>Pest status, molecular evolution, and epigenetic factors derived from the genome assembly of Frankliniella fusca, a thysanopteran phytovirus vector.</title>
        <authorList>
            <person name="Catto M.A."/>
            <person name="Labadie P.E."/>
            <person name="Jacobson A.L."/>
            <person name="Kennedy G.G."/>
            <person name="Srinivasan R."/>
            <person name="Hunt B.G."/>
        </authorList>
    </citation>
    <scope>NUCLEOTIDE SEQUENCE</scope>
    <source>
        <strain evidence="2">PL_HMW_Pooled</strain>
    </source>
</reference>
<keyword evidence="3" id="KW-1185">Reference proteome</keyword>
<sequence length="87" mass="10136">MRPNNRTRAGGPKKGPSTRDEQGRVSREKLPLHTRTVMKSEMKMSSIDPHNVYTPTSVAHNYVKNEFHTYHKIHFVFHLALVLQCFF</sequence>
<name>A0AAE1HFD9_9NEOP</name>
<feature type="compositionally biased region" description="Basic and acidic residues" evidence="1">
    <location>
        <begin position="17"/>
        <end position="30"/>
    </location>
</feature>
<dbReference type="EMBL" id="JAHWGI010000979">
    <property type="protein sequence ID" value="KAK3919606.1"/>
    <property type="molecule type" value="Genomic_DNA"/>
</dbReference>
<gene>
    <name evidence="2" type="ORF">KUF71_008733</name>
</gene>
<feature type="non-terminal residue" evidence="2">
    <location>
        <position position="87"/>
    </location>
</feature>
<proteinExistence type="predicted"/>
<organism evidence="2 3">
    <name type="scientific">Frankliniella fusca</name>
    <dbReference type="NCBI Taxonomy" id="407009"/>
    <lineage>
        <taxon>Eukaryota</taxon>
        <taxon>Metazoa</taxon>
        <taxon>Ecdysozoa</taxon>
        <taxon>Arthropoda</taxon>
        <taxon>Hexapoda</taxon>
        <taxon>Insecta</taxon>
        <taxon>Pterygota</taxon>
        <taxon>Neoptera</taxon>
        <taxon>Paraneoptera</taxon>
        <taxon>Thysanoptera</taxon>
        <taxon>Terebrantia</taxon>
        <taxon>Thripoidea</taxon>
        <taxon>Thripidae</taxon>
        <taxon>Frankliniella</taxon>
    </lineage>
</organism>
<accession>A0AAE1HFD9</accession>
<feature type="region of interest" description="Disordered" evidence="1">
    <location>
        <begin position="1"/>
        <end position="30"/>
    </location>
</feature>
<dbReference type="AlphaFoldDB" id="A0AAE1HFD9"/>
<comment type="caution">
    <text evidence="2">The sequence shown here is derived from an EMBL/GenBank/DDBJ whole genome shotgun (WGS) entry which is preliminary data.</text>
</comment>
<protein>
    <submittedName>
        <fullName evidence="2">Ankyrin repeat protein</fullName>
    </submittedName>
</protein>
<evidence type="ECO:0000313" key="3">
    <source>
        <dbReference type="Proteomes" id="UP001219518"/>
    </source>
</evidence>
<dbReference type="Proteomes" id="UP001219518">
    <property type="component" value="Unassembled WGS sequence"/>
</dbReference>
<evidence type="ECO:0000256" key="1">
    <source>
        <dbReference type="SAM" id="MobiDB-lite"/>
    </source>
</evidence>